<keyword evidence="4 6" id="KW-0862">Zinc</keyword>
<dbReference type="PANTHER" id="PTHR43888">
    <property type="entry name" value="DNAJ-LIKE-2, ISOFORM A-RELATED"/>
    <property type="match status" value="1"/>
</dbReference>
<feature type="zinc finger region" description="CR-type" evidence="6">
    <location>
        <begin position="144"/>
        <end position="229"/>
    </location>
</feature>
<dbReference type="PRINTS" id="PR00625">
    <property type="entry name" value="JDOMAIN"/>
</dbReference>
<dbReference type="Pfam" id="PF01556">
    <property type="entry name" value="DnaJ_C"/>
    <property type="match status" value="1"/>
</dbReference>
<feature type="compositionally biased region" description="Acidic residues" evidence="7">
    <location>
        <begin position="382"/>
        <end position="396"/>
    </location>
</feature>
<evidence type="ECO:0000259" key="8">
    <source>
        <dbReference type="PROSITE" id="PS50076"/>
    </source>
</evidence>
<dbReference type="Gene3D" id="2.60.260.20">
    <property type="entry name" value="Urease metallochaperone UreE, N-terminal domain"/>
    <property type="match status" value="2"/>
</dbReference>
<evidence type="ECO:0000256" key="4">
    <source>
        <dbReference type="ARBA" id="ARBA00022833"/>
    </source>
</evidence>
<evidence type="ECO:0000256" key="1">
    <source>
        <dbReference type="ARBA" id="ARBA00022723"/>
    </source>
</evidence>
<dbReference type="InterPro" id="IPR036869">
    <property type="entry name" value="J_dom_sf"/>
</dbReference>
<dbReference type="InterPro" id="IPR002939">
    <property type="entry name" value="DnaJ_C"/>
</dbReference>
<feature type="region of interest" description="Disordered" evidence="7">
    <location>
        <begin position="373"/>
        <end position="427"/>
    </location>
</feature>
<dbReference type="SUPFAM" id="SSF57938">
    <property type="entry name" value="DnaJ/Hsp40 cysteine-rich domain"/>
    <property type="match status" value="1"/>
</dbReference>
<dbReference type="CDD" id="cd06257">
    <property type="entry name" value="DnaJ"/>
    <property type="match status" value="1"/>
</dbReference>
<evidence type="ECO:0000313" key="11">
    <source>
        <dbReference type="Proteomes" id="UP000054321"/>
    </source>
</evidence>
<protein>
    <recommendedName>
        <fullName evidence="12">J domain-containing protein</fullName>
    </recommendedName>
</protein>
<dbReference type="CDD" id="cd10747">
    <property type="entry name" value="DnaJ_C"/>
    <property type="match status" value="1"/>
</dbReference>
<dbReference type="CDD" id="cd10719">
    <property type="entry name" value="DnaJ_zf"/>
    <property type="match status" value="1"/>
</dbReference>
<dbReference type="Pfam" id="PF00226">
    <property type="entry name" value="DnaJ"/>
    <property type="match status" value="1"/>
</dbReference>
<dbReference type="GO" id="GO:0051082">
    <property type="term" value="F:unfolded protein binding"/>
    <property type="evidence" value="ECO:0007669"/>
    <property type="project" value="InterPro"/>
</dbReference>
<evidence type="ECO:0000259" key="9">
    <source>
        <dbReference type="PROSITE" id="PS51188"/>
    </source>
</evidence>
<keyword evidence="11" id="KW-1185">Reference proteome</keyword>
<dbReference type="Gene3D" id="2.10.230.10">
    <property type="entry name" value="Heat shock protein DnaJ, cysteine-rich domain"/>
    <property type="match status" value="1"/>
</dbReference>
<dbReference type="InterPro" id="IPR036410">
    <property type="entry name" value="HSP_DnaJ_Cys-rich_dom_sf"/>
</dbReference>
<dbReference type="OrthoDB" id="550424at2759"/>
<dbReference type="SUPFAM" id="SSF49493">
    <property type="entry name" value="HSP40/DnaJ peptide-binding domain"/>
    <property type="match status" value="2"/>
</dbReference>
<keyword evidence="2" id="KW-0677">Repeat</keyword>
<dbReference type="InterPro" id="IPR044713">
    <property type="entry name" value="DNJA1/2-like"/>
</dbReference>
<feature type="domain" description="J" evidence="8">
    <location>
        <begin position="11"/>
        <end position="78"/>
    </location>
</feature>
<dbReference type="InterPro" id="IPR001305">
    <property type="entry name" value="HSP_DnaJ_Cys-rich_dom"/>
</dbReference>
<evidence type="ECO:0000313" key="10">
    <source>
        <dbReference type="EMBL" id="KIN05015.1"/>
    </source>
</evidence>
<keyword evidence="1 6" id="KW-0479">Metal-binding</keyword>
<reference evidence="10 11" key="1">
    <citation type="submission" date="2014-04" db="EMBL/GenBank/DDBJ databases">
        <authorList>
            <consortium name="DOE Joint Genome Institute"/>
            <person name="Kuo A."/>
            <person name="Martino E."/>
            <person name="Perotto S."/>
            <person name="Kohler A."/>
            <person name="Nagy L.G."/>
            <person name="Floudas D."/>
            <person name="Copeland A."/>
            <person name="Barry K.W."/>
            <person name="Cichocki N."/>
            <person name="Veneault-Fourrey C."/>
            <person name="LaButti K."/>
            <person name="Lindquist E.A."/>
            <person name="Lipzen A."/>
            <person name="Lundell T."/>
            <person name="Morin E."/>
            <person name="Murat C."/>
            <person name="Sun H."/>
            <person name="Tunlid A."/>
            <person name="Henrissat B."/>
            <person name="Grigoriev I.V."/>
            <person name="Hibbett D.S."/>
            <person name="Martin F."/>
            <person name="Nordberg H.P."/>
            <person name="Cantor M.N."/>
            <person name="Hua S.X."/>
        </authorList>
    </citation>
    <scope>NUCLEOTIDE SEQUENCE [LARGE SCALE GENOMIC DNA]</scope>
    <source>
        <strain evidence="10 11">Zn</strain>
    </source>
</reference>
<dbReference type="GO" id="GO:0008270">
    <property type="term" value="F:zinc ion binding"/>
    <property type="evidence" value="ECO:0007669"/>
    <property type="project" value="UniProtKB-KW"/>
</dbReference>
<dbReference type="InterPro" id="IPR008971">
    <property type="entry name" value="HSP40/DnaJ_pept-bd"/>
</dbReference>
<dbReference type="SMART" id="SM00271">
    <property type="entry name" value="DnaJ"/>
    <property type="match status" value="1"/>
</dbReference>
<evidence type="ECO:0008006" key="12">
    <source>
        <dbReference type="Google" id="ProtNLM"/>
    </source>
</evidence>
<evidence type="ECO:0000256" key="5">
    <source>
        <dbReference type="ARBA" id="ARBA00023186"/>
    </source>
</evidence>
<accession>A0A0C3HPS1</accession>
<name>A0A0C3HPS1_OIDMZ</name>
<dbReference type="PROSITE" id="PS00636">
    <property type="entry name" value="DNAJ_1"/>
    <property type="match status" value="1"/>
</dbReference>
<dbReference type="PROSITE" id="PS51188">
    <property type="entry name" value="ZF_CR"/>
    <property type="match status" value="1"/>
</dbReference>
<dbReference type="Proteomes" id="UP000054321">
    <property type="component" value="Unassembled WGS sequence"/>
</dbReference>
<feature type="domain" description="CR-type" evidence="9">
    <location>
        <begin position="144"/>
        <end position="229"/>
    </location>
</feature>
<organism evidence="10 11">
    <name type="scientific">Oidiodendron maius (strain Zn)</name>
    <dbReference type="NCBI Taxonomy" id="913774"/>
    <lineage>
        <taxon>Eukaryota</taxon>
        <taxon>Fungi</taxon>
        <taxon>Dikarya</taxon>
        <taxon>Ascomycota</taxon>
        <taxon>Pezizomycotina</taxon>
        <taxon>Leotiomycetes</taxon>
        <taxon>Leotiomycetes incertae sedis</taxon>
        <taxon>Myxotrichaceae</taxon>
        <taxon>Oidiodendron</taxon>
    </lineage>
</organism>
<dbReference type="InterPro" id="IPR001623">
    <property type="entry name" value="DnaJ_domain"/>
</dbReference>
<dbReference type="HOGENOM" id="CLU_017633_10_0_1"/>
<reference evidence="11" key="2">
    <citation type="submission" date="2015-01" db="EMBL/GenBank/DDBJ databases">
        <title>Evolutionary Origins and Diversification of the Mycorrhizal Mutualists.</title>
        <authorList>
            <consortium name="DOE Joint Genome Institute"/>
            <consortium name="Mycorrhizal Genomics Consortium"/>
            <person name="Kohler A."/>
            <person name="Kuo A."/>
            <person name="Nagy L.G."/>
            <person name="Floudas D."/>
            <person name="Copeland A."/>
            <person name="Barry K.W."/>
            <person name="Cichocki N."/>
            <person name="Veneault-Fourrey C."/>
            <person name="LaButti K."/>
            <person name="Lindquist E.A."/>
            <person name="Lipzen A."/>
            <person name="Lundell T."/>
            <person name="Morin E."/>
            <person name="Murat C."/>
            <person name="Riley R."/>
            <person name="Ohm R."/>
            <person name="Sun H."/>
            <person name="Tunlid A."/>
            <person name="Henrissat B."/>
            <person name="Grigoriev I.V."/>
            <person name="Hibbett D.S."/>
            <person name="Martin F."/>
        </authorList>
    </citation>
    <scope>NUCLEOTIDE SEQUENCE [LARGE SCALE GENOMIC DNA]</scope>
    <source>
        <strain evidence="11">Zn</strain>
    </source>
</reference>
<dbReference type="GO" id="GO:0006457">
    <property type="term" value="P:protein folding"/>
    <property type="evidence" value="ECO:0007669"/>
    <property type="project" value="InterPro"/>
</dbReference>
<sequence length="427" mass="46516">MEIARATEEIDLYAILGISKSATKSEIKKAYHKAALQHHPDKAPEDQREAADIKFKDVSRAYEILHDEEKRHLYDTHGMAAFDPSKGGGMGGGVDLDDILQQMFGMGMGGGMPPGFGDGQPRKPKKGPNEEQRYEVTLEELYKGKTVKFASTKNIICSHCKGTGGKEKAKPETCQKCKGQGITVGLRSVGPGLVTQERMICDHCSGSGKFFKDKDKCKKCKGKQTTSEKKVLELYIPRGAREGERITLEGEADQVPDQIPGDIVFTLVEEDHEVFQRAGDDLSAELNITLAEALTGFSRVVLKHLDGRGIHLSHPQGKVLTPGQILKVEGEGMPLKKSDMKGALFLIVKIEFPENGWTQDEATYETLKKILPGPEPPITATDVDDVEYDSDADIEEFGANSGDPRAGGGWVDEDADEGEGGAQCAQQ</sequence>
<dbReference type="STRING" id="913774.A0A0C3HPS1"/>
<dbReference type="FunFam" id="2.60.260.20:FF:000003">
    <property type="entry name" value="DnaJ subfamily A member 2"/>
    <property type="match status" value="1"/>
</dbReference>
<dbReference type="InterPro" id="IPR018253">
    <property type="entry name" value="DnaJ_domain_CS"/>
</dbReference>
<dbReference type="InParanoid" id="A0A0C3HPS1"/>
<dbReference type="SUPFAM" id="SSF46565">
    <property type="entry name" value="Chaperone J-domain"/>
    <property type="match status" value="1"/>
</dbReference>
<dbReference type="AlphaFoldDB" id="A0A0C3HPS1"/>
<dbReference type="PROSITE" id="PS50076">
    <property type="entry name" value="DNAJ_2"/>
    <property type="match status" value="1"/>
</dbReference>
<evidence type="ECO:0000256" key="6">
    <source>
        <dbReference type="PROSITE-ProRule" id="PRU00546"/>
    </source>
</evidence>
<dbReference type="Pfam" id="PF00684">
    <property type="entry name" value="DnaJ_CXXCXGXG"/>
    <property type="match status" value="1"/>
</dbReference>
<feature type="region of interest" description="Disordered" evidence="7">
    <location>
        <begin position="110"/>
        <end position="132"/>
    </location>
</feature>
<dbReference type="Gene3D" id="1.10.287.110">
    <property type="entry name" value="DnaJ domain"/>
    <property type="match status" value="1"/>
</dbReference>
<keyword evidence="3 6" id="KW-0863">Zinc-finger</keyword>
<evidence type="ECO:0000256" key="2">
    <source>
        <dbReference type="ARBA" id="ARBA00022737"/>
    </source>
</evidence>
<proteinExistence type="predicted"/>
<gene>
    <name evidence="10" type="ORF">OIDMADRAFT_101858</name>
</gene>
<dbReference type="EMBL" id="KN832872">
    <property type="protein sequence ID" value="KIN05015.1"/>
    <property type="molecule type" value="Genomic_DNA"/>
</dbReference>
<dbReference type="GO" id="GO:0030544">
    <property type="term" value="F:Hsp70 protein binding"/>
    <property type="evidence" value="ECO:0007669"/>
    <property type="project" value="InterPro"/>
</dbReference>
<evidence type="ECO:0000256" key="7">
    <source>
        <dbReference type="SAM" id="MobiDB-lite"/>
    </source>
</evidence>
<evidence type="ECO:0000256" key="3">
    <source>
        <dbReference type="ARBA" id="ARBA00022771"/>
    </source>
</evidence>
<keyword evidence="5" id="KW-0143">Chaperone</keyword>
<dbReference type="FunFam" id="2.10.230.10:FF:000001">
    <property type="entry name" value="DnaJ subfamily A member 2"/>
    <property type="match status" value="1"/>
</dbReference>